<proteinExistence type="predicted"/>
<organism evidence="1 2">
    <name type="scientific">Erwinia phage vB_EhrS_59</name>
    <dbReference type="NCBI Taxonomy" id="2283025"/>
    <lineage>
        <taxon>Viruses</taxon>
        <taxon>Duplodnaviria</taxon>
        <taxon>Heunggongvirae</taxon>
        <taxon>Uroviricota</taxon>
        <taxon>Caudoviricetes</taxon>
        <taxon>Feofaniavirus</taxon>
        <taxon>Feofaniavirus Eho59</taxon>
    </lineage>
</organism>
<gene>
    <name evidence="1" type="ORF">MZUP2_680</name>
</gene>
<accession>A0A4Y1NSG4</accession>
<dbReference type="EMBL" id="MH443101">
    <property type="protein sequence ID" value="AXH43586.1"/>
    <property type="molecule type" value="Genomic_DNA"/>
</dbReference>
<dbReference type="Proteomes" id="UP000310697">
    <property type="component" value="Segment"/>
</dbReference>
<reference evidence="1 2" key="1">
    <citation type="journal article" date="2019" name="J. Basic Microbiol.">
        <title>Complete genome sequence analysis of temperate Erwinia bacteriophages 49 and 59.</title>
        <authorList>
            <person name="Zlatohurska M."/>
            <person name="Gorb T."/>
            <person name="Romaniuk L."/>
            <person name="Korol N."/>
            <person name="Faidiuk Y."/>
            <person name="Kropinski A.M."/>
            <person name="Kushkina A."/>
            <person name="Tovkach F."/>
        </authorList>
    </citation>
    <scope>NUCLEOTIDE SEQUENCE [LARGE SCALE GENOMIC DNA]</scope>
</reference>
<name>A0A4Y1NSG4_9CAUD</name>
<sequence>MPMTWFHHSDCTTEEANQLMLSYNARNIKTEKHLAADYKSWTVSALLPETKYKPIPSKRWEQPIWSRL</sequence>
<keyword evidence="2" id="KW-1185">Reference proteome</keyword>
<protein>
    <submittedName>
        <fullName evidence="1">Uncharacterized protein</fullName>
    </submittedName>
</protein>
<evidence type="ECO:0000313" key="2">
    <source>
        <dbReference type="Proteomes" id="UP000310697"/>
    </source>
</evidence>
<evidence type="ECO:0000313" key="1">
    <source>
        <dbReference type="EMBL" id="AXH43586.1"/>
    </source>
</evidence>